<dbReference type="PANTHER" id="PTHR10695:SF46">
    <property type="entry name" value="BIFUNCTIONAL COENZYME A SYNTHASE-RELATED"/>
    <property type="match status" value="1"/>
</dbReference>
<keyword evidence="1" id="KW-0547">Nucleotide-binding</keyword>
<protein>
    <recommendedName>
        <fullName evidence="5">Dephospho-CoA kinase</fullName>
    </recommendedName>
</protein>
<dbReference type="AlphaFoldDB" id="A0A163KAZ8"/>
<proteinExistence type="predicted"/>
<evidence type="ECO:0008006" key="5">
    <source>
        <dbReference type="Google" id="ProtNLM"/>
    </source>
</evidence>
<dbReference type="InterPro" id="IPR001977">
    <property type="entry name" value="Depp_CoAkinase"/>
</dbReference>
<dbReference type="OrthoDB" id="247245at2759"/>
<evidence type="ECO:0000313" key="3">
    <source>
        <dbReference type="EMBL" id="SAM06886.1"/>
    </source>
</evidence>
<dbReference type="SUPFAM" id="SSF52540">
    <property type="entry name" value="P-loop containing nucleoside triphosphate hydrolases"/>
    <property type="match status" value="1"/>
</dbReference>
<dbReference type="InterPro" id="IPR027417">
    <property type="entry name" value="P-loop_NTPase"/>
</dbReference>
<dbReference type="OMA" id="IRMRIVV"/>
<dbReference type="InParanoid" id="A0A163KAZ8"/>
<keyword evidence="2" id="KW-0067">ATP-binding</keyword>
<dbReference type="CDD" id="cd02022">
    <property type="entry name" value="DPCK"/>
    <property type="match status" value="1"/>
</dbReference>
<dbReference type="FunCoup" id="A0A163KAZ8">
    <property type="interactions" value="281"/>
</dbReference>
<dbReference type="Proteomes" id="UP000078561">
    <property type="component" value="Unassembled WGS sequence"/>
</dbReference>
<dbReference type="GO" id="GO:0005524">
    <property type="term" value="F:ATP binding"/>
    <property type="evidence" value="ECO:0007669"/>
    <property type="project" value="UniProtKB-KW"/>
</dbReference>
<dbReference type="NCBIfam" id="TIGR00152">
    <property type="entry name" value="dephospho-CoA kinase"/>
    <property type="match status" value="1"/>
</dbReference>
<gene>
    <name evidence="3" type="primary">ABSGL_12559.1 scaffold 12955</name>
</gene>
<sequence>MKLVGLTGGIASGKSTVSRLLQEQQVPIIDADKIAREVVEPGRRANRQIREHFGDEVFLPDGHLDRPKLGDIIFTDPSKRKILNACVHPAVRLEMLKQVLYHWLSGAKVVVLDVPLLFESKLDRFVGTTVVVYW</sequence>
<dbReference type="STRING" id="4829.A0A163KAZ8"/>
<dbReference type="PANTHER" id="PTHR10695">
    <property type="entry name" value="DEPHOSPHO-COA KINASE-RELATED"/>
    <property type="match status" value="1"/>
</dbReference>
<dbReference type="EMBL" id="LT554635">
    <property type="protein sequence ID" value="SAM06886.1"/>
    <property type="molecule type" value="Genomic_DNA"/>
</dbReference>
<name>A0A163KAZ8_ABSGL</name>
<organism evidence="3">
    <name type="scientific">Absidia glauca</name>
    <name type="common">Pin mould</name>
    <dbReference type="NCBI Taxonomy" id="4829"/>
    <lineage>
        <taxon>Eukaryota</taxon>
        <taxon>Fungi</taxon>
        <taxon>Fungi incertae sedis</taxon>
        <taxon>Mucoromycota</taxon>
        <taxon>Mucoromycotina</taxon>
        <taxon>Mucoromycetes</taxon>
        <taxon>Mucorales</taxon>
        <taxon>Cunninghamellaceae</taxon>
        <taxon>Absidia</taxon>
    </lineage>
</organism>
<evidence type="ECO:0000256" key="2">
    <source>
        <dbReference type="ARBA" id="ARBA00022840"/>
    </source>
</evidence>
<dbReference type="PROSITE" id="PS51219">
    <property type="entry name" value="DPCK"/>
    <property type="match status" value="1"/>
</dbReference>
<accession>A0A163KAZ8</accession>
<dbReference type="GO" id="GO:0015937">
    <property type="term" value="P:coenzyme A biosynthetic process"/>
    <property type="evidence" value="ECO:0007669"/>
    <property type="project" value="InterPro"/>
</dbReference>
<evidence type="ECO:0000313" key="4">
    <source>
        <dbReference type="Proteomes" id="UP000078561"/>
    </source>
</evidence>
<evidence type="ECO:0000256" key="1">
    <source>
        <dbReference type="ARBA" id="ARBA00022741"/>
    </source>
</evidence>
<dbReference type="Gene3D" id="3.40.50.300">
    <property type="entry name" value="P-loop containing nucleotide triphosphate hydrolases"/>
    <property type="match status" value="1"/>
</dbReference>
<reference evidence="3" key="1">
    <citation type="submission" date="2016-04" db="EMBL/GenBank/DDBJ databases">
        <authorList>
            <person name="Evans L.H."/>
            <person name="Alamgir A."/>
            <person name="Owens N."/>
            <person name="Weber N.D."/>
            <person name="Virtaneva K."/>
            <person name="Barbian K."/>
            <person name="Babar A."/>
            <person name="Rosenke K."/>
        </authorList>
    </citation>
    <scope>NUCLEOTIDE SEQUENCE [LARGE SCALE GENOMIC DNA]</scope>
    <source>
        <strain evidence="3">CBS 101.48</strain>
    </source>
</reference>
<dbReference type="GO" id="GO:0004140">
    <property type="term" value="F:dephospho-CoA kinase activity"/>
    <property type="evidence" value="ECO:0007669"/>
    <property type="project" value="InterPro"/>
</dbReference>
<dbReference type="Pfam" id="PF01121">
    <property type="entry name" value="CoaE"/>
    <property type="match status" value="1"/>
</dbReference>
<keyword evidence="4" id="KW-1185">Reference proteome</keyword>